<dbReference type="InterPro" id="IPR020843">
    <property type="entry name" value="ER"/>
</dbReference>
<gene>
    <name evidence="7" type="ORF">CFAM422_009532</name>
</gene>
<dbReference type="InterPro" id="IPR036291">
    <property type="entry name" value="NAD(P)-bd_dom_sf"/>
</dbReference>
<protein>
    <submittedName>
        <fullName evidence="7">Compactin diketide synthase mokB</fullName>
    </submittedName>
</protein>
<keyword evidence="3" id="KW-0560">Oxidoreductase</keyword>
<comment type="caution">
    <text evidence="7">The sequence shown here is derived from an EMBL/GenBank/DDBJ whole genome shotgun (WGS) entry which is preliminary data.</text>
</comment>
<feature type="region of interest" description="Disordered" evidence="4">
    <location>
        <begin position="241"/>
        <end position="270"/>
    </location>
</feature>
<dbReference type="SMART" id="SM00822">
    <property type="entry name" value="PKS_KR"/>
    <property type="match status" value="1"/>
</dbReference>
<evidence type="ECO:0000259" key="6">
    <source>
        <dbReference type="SMART" id="SM00829"/>
    </source>
</evidence>
<name>A0A9P4X9A7_9HYPO</name>
<dbReference type="Pfam" id="PF08659">
    <property type="entry name" value="KR"/>
    <property type="match status" value="1"/>
</dbReference>
<evidence type="ECO:0000256" key="2">
    <source>
        <dbReference type="ARBA" id="ARBA00022553"/>
    </source>
</evidence>
<dbReference type="PANTHER" id="PTHR43775:SF28">
    <property type="entry name" value="SYNTHASE, PUTATIVE-RELATED"/>
    <property type="match status" value="1"/>
</dbReference>
<evidence type="ECO:0000313" key="8">
    <source>
        <dbReference type="Proteomes" id="UP000801864"/>
    </source>
</evidence>
<evidence type="ECO:0000256" key="4">
    <source>
        <dbReference type="SAM" id="MobiDB-lite"/>
    </source>
</evidence>
<feature type="compositionally biased region" description="Low complexity" evidence="4">
    <location>
        <begin position="260"/>
        <end position="270"/>
    </location>
</feature>
<dbReference type="GO" id="GO:0004312">
    <property type="term" value="F:fatty acid synthase activity"/>
    <property type="evidence" value="ECO:0007669"/>
    <property type="project" value="TreeGrafter"/>
</dbReference>
<sequence length="671" mass="73788">MKAAMDLNDGGELTEVVVNLRSHRLTDSLDSKRWEFIISCYNGNGGEYDQIVNIEKQYLRAILDALVTVLYSSGVEAIRYGMQQVATNIVIILSGKIDVLKILRTHEILNQIEQVTEVVCGIVPRWWCDAVDGRSGKPYISPAQWELELKAVAFAVLDSVSFDSEEHNQLDAIMMAKPSVEPASCQSQDYALPVGLSRTIRTEALSNSAVCEADDFENSLNVALDVFAKFQERQGDDVLDSDSEFAVANGPRRADDRNGSRGSPSARGGRLASLNWVPHEQKHLTSEEIEIKLHAIDLNFKDAPQELSMTYLVQVKVWAQKMPLAKKVRAVMYATVGKGEIVEFPMDRFNIPRSRTYQHHDTRFVEGATREINGRGVDVALTSLPGELLQATWRCVAEFGIMVETSYADDGSEDVDFVRKLESLSCAVELVRVSEINKEDVARAIQLATNLKGILQTSMVLCDEVFSSMACEDWSTATLPMVRGTWNLHNITCQVSIKYDFLILLSPMSGATGLAGQSNYASASTSLSSFVQYRTALGIRTSCIDQRAVQNAGPVNDETLLKRMHLASTNGVSERELLEAIGRAILLPSFKSESGAILVDNNILVLGILTSTPLGRQESRAFCEKDGRMAVYHNPSMKCGDGPGMLGMRALEGLGEHAAQGLLKLYGEEAS</sequence>
<proteinExistence type="predicted"/>
<dbReference type="EMBL" id="QLNT01000018">
    <property type="protein sequence ID" value="KAF3065727.1"/>
    <property type="molecule type" value="Genomic_DNA"/>
</dbReference>
<dbReference type="InterPro" id="IPR057326">
    <property type="entry name" value="KR_dom"/>
</dbReference>
<reference evidence="7 8" key="1">
    <citation type="submission" date="2018-06" db="EMBL/GenBank/DDBJ databases">
        <title>Genome analysis of cellulolytic fungus Trichoderma lentiforme CFAM-422.</title>
        <authorList>
            <person name="Steindorff A.S."/>
            <person name="Formighieri E.F."/>
            <person name="Midorikawa G.E.O."/>
            <person name="Tamietti M.S."/>
            <person name="Ramos E.Z."/>
            <person name="Silva A.S."/>
            <person name="Bon E.P.S."/>
            <person name="Mendes T.D."/>
            <person name="Damaso M.C.T."/>
            <person name="Favaro L.C.L."/>
        </authorList>
    </citation>
    <scope>NUCLEOTIDE SEQUENCE [LARGE SCALE GENOMIC DNA]</scope>
    <source>
        <strain evidence="7 8">CFAM-422</strain>
    </source>
</reference>
<evidence type="ECO:0000256" key="3">
    <source>
        <dbReference type="ARBA" id="ARBA00023002"/>
    </source>
</evidence>
<keyword evidence="8" id="KW-1185">Reference proteome</keyword>
<dbReference type="SUPFAM" id="SSF51735">
    <property type="entry name" value="NAD(P)-binding Rossmann-fold domains"/>
    <property type="match status" value="2"/>
</dbReference>
<keyword evidence="2" id="KW-0597">Phosphoprotein</keyword>
<dbReference type="Gene3D" id="3.40.50.720">
    <property type="entry name" value="NAD(P)-binding Rossmann-like Domain"/>
    <property type="match status" value="1"/>
</dbReference>
<keyword evidence="1" id="KW-0596">Phosphopantetheine</keyword>
<evidence type="ECO:0000256" key="1">
    <source>
        <dbReference type="ARBA" id="ARBA00022450"/>
    </source>
</evidence>
<dbReference type="SMART" id="SM00829">
    <property type="entry name" value="PKS_ER"/>
    <property type="match status" value="1"/>
</dbReference>
<evidence type="ECO:0000259" key="5">
    <source>
        <dbReference type="SMART" id="SM00822"/>
    </source>
</evidence>
<dbReference type="GO" id="GO:0016491">
    <property type="term" value="F:oxidoreductase activity"/>
    <property type="evidence" value="ECO:0007669"/>
    <property type="project" value="UniProtKB-KW"/>
</dbReference>
<feature type="domain" description="Enoyl reductase (ER)" evidence="6">
    <location>
        <begin position="269"/>
        <end position="461"/>
    </location>
</feature>
<feature type="domain" description="Ketoreductase" evidence="5">
    <location>
        <begin position="376"/>
        <end position="550"/>
    </location>
</feature>
<dbReference type="AlphaFoldDB" id="A0A9P4X9A7"/>
<dbReference type="InterPro" id="IPR050091">
    <property type="entry name" value="PKS_NRPS_Biosynth_Enz"/>
</dbReference>
<evidence type="ECO:0000313" key="7">
    <source>
        <dbReference type="EMBL" id="KAF3065727.1"/>
    </source>
</evidence>
<dbReference type="GO" id="GO:0006633">
    <property type="term" value="P:fatty acid biosynthetic process"/>
    <property type="evidence" value="ECO:0007669"/>
    <property type="project" value="TreeGrafter"/>
</dbReference>
<accession>A0A9P4X9A7</accession>
<dbReference type="GO" id="GO:0044550">
    <property type="term" value="P:secondary metabolite biosynthetic process"/>
    <property type="evidence" value="ECO:0007669"/>
    <property type="project" value="TreeGrafter"/>
</dbReference>
<dbReference type="PANTHER" id="PTHR43775">
    <property type="entry name" value="FATTY ACID SYNTHASE"/>
    <property type="match status" value="1"/>
</dbReference>
<organism evidence="7 8">
    <name type="scientific">Trichoderma lentiforme</name>
    <dbReference type="NCBI Taxonomy" id="1567552"/>
    <lineage>
        <taxon>Eukaryota</taxon>
        <taxon>Fungi</taxon>
        <taxon>Dikarya</taxon>
        <taxon>Ascomycota</taxon>
        <taxon>Pezizomycotina</taxon>
        <taxon>Sordariomycetes</taxon>
        <taxon>Hypocreomycetidae</taxon>
        <taxon>Hypocreales</taxon>
        <taxon>Hypocreaceae</taxon>
        <taxon>Trichoderma</taxon>
    </lineage>
</organism>
<dbReference type="InterPro" id="IPR013968">
    <property type="entry name" value="PKS_KR"/>
</dbReference>
<dbReference type="Proteomes" id="UP000801864">
    <property type="component" value="Unassembled WGS sequence"/>
</dbReference>